<comment type="catalytic activity">
    <reaction evidence="7">
        <text>L-aspartate + L-glutamine + ATP + H2O = L-asparagine + L-glutamate + AMP + diphosphate + H(+)</text>
        <dbReference type="Rhea" id="RHEA:12228"/>
        <dbReference type="ChEBI" id="CHEBI:15377"/>
        <dbReference type="ChEBI" id="CHEBI:15378"/>
        <dbReference type="ChEBI" id="CHEBI:29985"/>
        <dbReference type="ChEBI" id="CHEBI:29991"/>
        <dbReference type="ChEBI" id="CHEBI:30616"/>
        <dbReference type="ChEBI" id="CHEBI:33019"/>
        <dbReference type="ChEBI" id="CHEBI:58048"/>
        <dbReference type="ChEBI" id="CHEBI:58359"/>
        <dbReference type="ChEBI" id="CHEBI:456215"/>
        <dbReference type="EC" id="6.3.5.4"/>
    </reaction>
</comment>
<accession>A0A969PPK0</accession>
<dbReference type="GO" id="GO:0004066">
    <property type="term" value="F:asparagine synthase (glutamine-hydrolyzing) activity"/>
    <property type="evidence" value="ECO:0007669"/>
    <property type="project" value="UniProtKB-EC"/>
</dbReference>
<comment type="pathway">
    <text evidence="1">Amino-acid biosynthesis; L-asparagine biosynthesis; L-asparagine from L-aspartate (L-Gln route): step 1/1.</text>
</comment>
<organism evidence="10 11">
    <name type="scientific">Alkalicoccus luteus</name>
    <dbReference type="NCBI Taxonomy" id="1237094"/>
    <lineage>
        <taxon>Bacteria</taxon>
        <taxon>Bacillati</taxon>
        <taxon>Bacillota</taxon>
        <taxon>Bacilli</taxon>
        <taxon>Bacillales</taxon>
        <taxon>Bacillaceae</taxon>
        <taxon>Alkalicoccus</taxon>
    </lineage>
</organism>
<feature type="binding site" evidence="8">
    <location>
        <position position="289"/>
    </location>
    <ligand>
        <name>ATP</name>
        <dbReference type="ChEBI" id="CHEBI:30616"/>
    </ligand>
</feature>
<protein>
    <recommendedName>
        <fullName evidence="3">asparagine synthase (glutamine-hydrolyzing)</fullName>
        <ecNumber evidence="3">6.3.5.4</ecNumber>
    </recommendedName>
</protein>
<evidence type="ECO:0000256" key="7">
    <source>
        <dbReference type="ARBA" id="ARBA00048741"/>
    </source>
</evidence>
<dbReference type="PANTHER" id="PTHR43284:SF1">
    <property type="entry name" value="ASPARAGINE SYNTHETASE"/>
    <property type="match status" value="1"/>
</dbReference>
<dbReference type="Pfam" id="PF00733">
    <property type="entry name" value="Asn_synthase"/>
    <property type="match status" value="1"/>
</dbReference>
<dbReference type="Gene3D" id="3.60.20.10">
    <property type="entry name" value="Glutamine Phosphoribosylpyrophosphate, subunit 1, domain 1"/>
    <property type="match status" value="1"/>
</dbReference>
<dbReference type="InterPro" id="IPR051786">
    <property type="entry name" value="ASN_synthetase/amidase"/>
</dbReference>
<dbReference type="SUPFAM" id="SSF52402">
    <property type="entry name" value="Adenine nucleotide alpha hydrolases-like"/>
    <property type="match status" value="1"/>
</dbReference>
<evidence type="ECO:0000259" key="9">
    <source>
        <dbReference type="PROSITE" id="PS51278"/>
    </source>
</evidence>
<dbReference type="PANTHER" id="PTHR43284">
    <property type="entry name" value="ASPARAGINE SYNTHETASE (GLUTAMINE-HYDROLYZING)"/>
    <property type="match status" value="1"/>
</dbReference>
<gene>
    <name evidence="10" type="ORF">HCN83_10600</name>
</gene>
<dbReference type="AlphaFoldDB" id="A0A969PPK0"/>
<keyword evidence="4 8" id="KW-0547">Nucleotide-binding</keyword>
<dbReference type="RefSeq" id="WP_168007094.1">
    <property type="nucleotide sequence ID" value="NZ_JAATHJ010000015.1"/>
</dbReference>
<dbReference type="GO" id="GO:0006529">
    <property type="term" value="P:asparagine biosynthetic process"/>
    <property type="evidence" value="ECO:0007669"/>
    <property type="project" value="UniProtKB-KW"/>
</dbReference>
<reference evidence="10 11" key="1">
    <citation type="submission" date="2020-03" db="EMBL/GenBank/DDBJ databases">
        <title>Assessment of the enzymatic potential of alkaline-tolerant lipase obtained from Bacillus luteus H11 (technogenic soil) for the bioremediation of saline soils contaminated with petroleum substances.</title>
        <authorList>
            <person name="Kalwasinska A."/>
        </authorList>
    </citation>
    <scope>NUCLEOTIDE SEQUENCE [LARGE SCALE GENOMIC DNA]</scope>
    <source>
        <strain evidence="10 11">H11</strain>
    </source>
</reference>
<dbReference type="Gene3D" id="3.40.50.620">
    <property type="entry name" value="HUPs"/>
    <property type="match status" value="1"/>
</dbReference>
<feature type="binding site" evidence="8">
    <location>
        <position position="96"/>
    </location>
    <ligand>
        <name>L-glutamine</name>
        <dbReference type="ChEBI" id="CHEBI:58359"/>
    </ligand>
</feature>
<proteinExistence type="inferred from homology"/>
<dbReference type="Proteomes" id="UP000752012">
    <property type="component" value="Unassembled WGS sequence"/>
</dbReference>
<evidence type="ECO:0000256" key="5">
    <source>
        <dbReference type="ARBA" id="ARBA00022840"/>
    </source>
</evidence>
<sequence>MGAIAAIISESPQLNNSLERLTECLKSYQHEALNQLYYGRAGFSCAHQWVTPESEGEILPLLQNNYMIVADCIIDNRYELSQDLGIKTSHSKLMSDTQLILESYKKWGNKCVKKLIGDFAFIIWDSQREVCFAARDFSGTRTLYFSHTDDYLTICTTMEPLLRAFDINPEINEAWVAEYIAIPTFLDAVTVDSTIYTNIKQIPPSHSLEYKAGTINIKKYAAIDFTKQIVFQSDDQYEEMFRNILERAVRDRLRTNGKIGTYLSGGLDSTSVTAFAARNAKDKLYSYSVLPKHNFQDWTDKSLVPDESEYIQSFLELYPEIKPTFLRFEDQSLLSNLNNQISILETPFKFVPNMFWLEGVTYRAKQDGVKVLLNGARGNFTISHGSLEINLSAYRRLIKRGKLIKVNKELKQFCNYYRTGRKKMFPYLLKKEVLSQGVYESIIDKNFAACHRTVEKLSSIGLTERGLKNPALSRNNHFLHDGSWNKNGVLDTKMSLETGVWNRDPTNDLRLIQFCLAIPEEQFWKNGLDRSLIRRSMKEYLPVEIITNYFSRGMQAADTILRLEKEWNDLINEFKEMLHHPLIRSWTSTILLHEYIKELENAEGQEELIKLRFVSLIRLLTLYRLVVNKERKGVKL</sequence>
<evidence type="ECO:0000256" key="2">
    <source>
        <dbReference type="ARBA" id="ARBA00005752"/>
    </source>
</evidence>
<keyword evidence="5 8" id="KW-0067">ATP-binding</keyword>
<dbReference type="Pfam" id="PF13537">
    <property type="entry name" value="GATase_7"/>
    <property type="match status" value="1"/>
</dbReference>
<comment type="similarity">
    <text evidence="2">Belongs to the asparagine synthetase family.</text>
</comment>
<evidence type="ECO:0000256" key="6">
    <source>
        <dbReference type="ARBA" id="ARBA00022888"/>
    </source>
</evidence>
<dbReference type="PIRSF" id="PIRSF001589">
    <property type="entry name" value="Asn_synthetase_glu-h"/>
    <property type="match status" value="1"/>
</dbReference>
<name>A0A969PPK0_9BACI</name>
<evidence type="ECO:0000313" key="10">
    <source>
        <dbReference type="EMBL" id="NJP38030.1"/>
    </source>
</evidence>
<dbReference type="PROSITE" id="PS51278">
    <property type="entry name" value="GATASE_TYPE_2"/>
    <property type="match status" value="1"/>
</dbReference>
<keyword evidence="6" id="KW-0061">Asparagine biosynthesis</keyword>
<feature type="domain" description="Glutamine amidotransferase type-2" evidence="9">
    <location>
        <begin position="2"/>
        <end position="213"/>
    </location>
</feature>
<evidence type="ECO:0000256" key="1">
    <source>
        <dbReference type="ARBA" id="ARBA00005187"/>
    </source>
</evidence>
<evidence type="ECO:0000256" key="3">
    <source>
        <dbReference type="ARBA" id="ARBA00012737"/>
    </source>
</evidence>
<dbReference type="EC" id="6.3.5.4" evidence="3"/>
<evidence type="ECO:0000313" key="11">
    <source>
        <dbReference type="Proteomes" id="UP000752012"/>
    </source>
</evidence>
<evidence type="ECO:0000256" key="4">
    <source>
        <dbReference type="ARBA" id="ARBA00022741"/>
    </source>
</evidence>
<dbReference type="InterPro" id="IPR014729">
    <property type="entry name" value="Rossmann-like_a/b/a_fold"/>
</dbReference>
<dbReference type="GO" id="GO:0005524">
    <property type="term" value="F:ATP binding"/>
    <property type="evidence" value="ECO:0007669"/>
    <property type="project" value="UniProtKB-KW"/>
</dbReference>
<dbReference type="EMBL" id="JAATHJ010000015">
    <property type="protein sequence ID" value="NJP38030.1"/>
    <property type="molecule type" value="Genomic_DNA"/>
</dbReference>
<keyword evidence="6" id="KW-0028">Amino-acid biosynthesis</keyword>
<dbReference type="InterPro" id="IPR006426">
    <property type="entry name" value="Asn_synth_AEB"/>
</dbReference>
<dbReference type="InterPro" id="IPR017932">
    <property type="entry name" value="GATase_2_dom"/>
</dbReference>
<dbReference type="InterPro" id="IPR029055">
    <property type="entry name" value="Ntn_hydrolases_N"/>
</dbReference>
<comment type="caution">
    <text evidence="10">The sequence shown here is derived from an EMBL/GenBank/DDBJ whole genome shotgun (WGS) entry which is preliminary data.</text>
</comment>
<dbReference type="InterPro" id="IPR001962">
    <property type="entry name" value="Asn_synthase"/>
</dbReference>
<dbReference type="SUPFAM" id="SSF56235">
    <property type="entry name" value="N-terminal nucleophile aminohydrolases (Ntn hydrolases)"/>
    <property type="match status" value="1"/>
</dbReference>
<keyword evidence="11" id="KW-1185">Reference proteome</keyword>
<evidence type="ECO:0000256" key="8">
    <source>
        <dbReference type="PIRSR" id="PIRSR001589-2"/>
    </source>
</evidence>